<dbReference type="InterPro" id="IPR008979">
    <property type="entry name" value="Galactose-bd-like_sf"/>
</dbReference>
<gene>
    <name evidence="3" type="ORF">DN068_19545</name>
</gene>
<evidence type="ECO:0000313" key="3">
    <source>
        <dbReference type="EMBL" id="PZF71172.1"/>
    </source>
</evidence>
<accession>A0A2W2AC25</accession>
<proteinExistence type="predicted"/>
<keyword evidence="4" id="KW-1185">Reference proteome</keyword>
<dbReference type="SUPFAM" id="SSF49785">
    <property type="entry name" value="Galactose-binding domain-like"/>
    <property type="match status" value="1"/>
</dbReference>
<evidence type="ECO:0000256" key="1">
    <source>
        <dbReference type="SAM" id="Coils"/>
    </source>
</evidence>
<keyword evidence="1" id="KW-0175">Coiled coil</keyword>
<feature type="coiled-coil region" evidence="1">
    <location>
        <begin position="344"/>
        <end position="371"/>
    </location>
</feature>
<reference evidence="3 4" key="1">
    <citation type="submission" date="2018-06" db="EMBL/GenBank/DDBJ databases">
        <title>Mucibacter soli gen. nov., sp. nov., a new member of the family Chitinophagaceae producing mucin.</title>
        <authorList>
            <person name="Kim M.-K."/>
            <person name="Park S."/>
            <person name="Kim T.-S."/>
            <person name="Joung Y."/>
            <person name="Han J.-H."/>
            <person name="Kim S.B."/>
        </authorList>
    </citation>
    <scope>NUCLEOTIDE SEQUENCE [LARGE SCALE GENOMIC DNA]</scope>
    <source>
        <strain evidence="3 4">R1-15</strain>
    </source>
</reference>
<protein>
    <recommendedName>
        <fullName evidence="2">F5/8 type C domain-containing protein</fullName>
    </recommendedName>
</protein>
<dbReference type="EMBL" id="QKTW01000026">
    <property type="protein sequence ID" value="PZF71172.1"/>
    <property type="molecule type" value="Genomic_DNA"/>
</dbReference>
<evidence type="ECO:0000259" key="2">
    <source>
        <dbReference type="PROSITE" id="PS50022"/>
    </source>
</evidence>
<organism evidence="3 4">
    <name type="scientific">Taibaiella soli</name>
    <dbReference type="NCBI Taxonomy" id="1649169"/>
    <lineage>
        <taxon>Bacteria</taxon>
        <taxon>Pseudomonadati</taxon>
        <taxon>Bacteroidota</taxon>
        <taxon>Chitinophagia</taxon>
        <taxon>Chitinophagales</taxon>
        <taxon>Chitinophagaceae</taxon>
        <taxon>Taibaiella</taxon>
    </lineage>
</organism>
<comment type="caution">
    <text evidence="3">The sequence shown here is derived from an EMBL/GenBank/DDBJ whole genome shotgun (WGS) entry which is preliminary data.</text>
</comment>
<feature type="domain" description="F5/8 type C" evidence="2">
    <location>
        <begin position="73"/>
        <end position="219"/>
    </location>
</feature>
<sequence length="375" mass="41526">MQVLIHSVPCLQFSCTNAYKNLKMVTEMKKNKKDTTLLHRKKRFAGSLSLLFVAAMCGTTPARSQLWGYNKAASSISGLPVLSGTIIGTAGSYANLGNDVSKVFDGDVNTFFDGPTADGVWAGLDLGSVKSIYAIRFRPRNGVYDRMRGGMFQISNDANFTNYTTLFTLPGSGVNMVDSFLDYYAKDIQPVGPTQARYIRYLSPSGGWGNVAEVTVYGPAAAPTISWNGNQNLNGFKLVGGSGPADTLGLTITPHGVVLIDSMGFVYDRASGNKYGEYCSDTNHYGNTVPDYVFDQDYSLMSLDKLNEYIKSHKHLPEFKSEKDYGQQGYINVMQFNFLLLRKIEELTLHLIEQHAEKNELMERVEQLESKLNNH</sequence>
<dbReference type="InterPro" id="IPR000421">
    <property type="entry name" value="FA58C"/>
</dbReference>
<name>A0A2W2AC25_9BACT</name>
<dbReference type="Gene3D" id="2.60.120.260">
    <property type="entry name" value="Galactose-binding domain-like"/>
    <property type="match status" value="1"/>
</dbReference>
<dbReference type="PROSITE" id="PS50022">
    <property type="entry name" value="FA58C_3"/>
    <property type="match status" value="1"/>
</dbReference>
<dbReference type="Proteomes" id="UP000248745">
    <property type="component" value="Unassembled WGS sequence"/>
</dbReference>
<dbReference type="OrthoDB" id="680331at2"/>
<evidence type="ECO:0000313" key="4">
    <source>
        <dbReference type="Proteomes" id="UP000248745"/>
    </source>
</evidence>
<dbReference type="Pfam" id="PF00754">
    <property type="entry name" value="F5_F8_type_C"/>
    <property type="match status" value="1"/>
</dbReference>
<dbReference type="AlphaFoldDB" id="A0A2W2AC25"/>